<comment type="subcellular location">
    <subcellularLocation>
        <location evidence="7">Cytoplasm</location>
    </subcellularLocation>
</comment>
<evidence type="ECO:0000256" key="4">
    <source>
        <dbReference type="ARBA" id="ARBA00022884"/>
    </source>
</evidence>
<feature type="binding site" evidence="7">
    <location>
        <position position="62"/>
    </location>
    <ligand>
        <name>tRNA</name>
        <dbReference type="ChEBI" id="CHEBI:17843"/>
    </ligand>
</feature>
<gene>
    <name evidence="7 10" type="primary">pth</name>
    <name evidence="10" type="ORF">V2E24_01545</name>
</gene>
<dbReference type="HAMAP" id="MF_00083">
    <property type="entry name" value="Pept_tRNA_hydro_bact"/>
    <property type="match status" value="1"/>
</dbReference>
<organism evidence="10 11">
    <name type="scientific">Mycoplasmopsis ciconiae</name>
    <dbReference type="NCBI Taxonomy" id="561067"/>
    <lineage>
        <taxon>Bacteria</taxon>
        <taxon>Bacillati</taxon>
        <taxon>Mycoplasmatota</taxon>
        <taxon>Mycoplasmoidales</taxon>
        <taxon>Metamycoplasmataceae</taxon>
        <taxon>Mycoplasmopsis</taxon>
    </lineage>
</organism>
<dbReference type="Gene3D" id="3.40.50.1470">
    <property type="entry name" value="Peptidyl-tRNA hydrolase"/>
    <property type="match status" value="1"/>
</dbReference>
<keyword evidence="7" id="KW-0963">Cytoplasm</keyword>
<dbReference type="Pfam" id="PF01195">
    <property type="entry name" value="Pept_tRNA_hydro"/>
    <property type="match status" value="1"/>
</dbReference>
<comment type="subunit">
    <text evidence="7">Monomer.</text>
</comment>
<dbReference type="RefSeq" id="WP_330500674.1">
    <property type="nucleotide sequence ID" value="NZ_JAZDWZ010000004.1"/>
</dbReference>
<dbReference type="InterPro" id="IPR001328">
    <property type="entry name" value="Pept_tRNA_hydro"/>
</dbReference>
<comment type="function">
    <text evidence="7">Catalyzes the release of premature peptidyl moieties from peptidyl-tRNA molecules trapped in stalled 50S ribosomal subunits, and thus maintains levels of free tRNAs and 50S ribosomes.</text>
</comment>
<feature type="site" description="Stabilizes the basic form of H active site to accept a proton" evidence="7">
    <location>
        <position position="87"/>
    </location>
</feature>
<keyword evidence="3 7" id="KW-0378">Hydrolase</keyword>
<comment type="function">
    <text evidence="7">Hydrolyzes ribosome-free peptidyl-tRNAs (with 1 or more amino acids incorporated), which drop off the ribosome during protein synthesis, or as a result of ribosome stalling.</text>
</comment>
<evidence type="ECO:0000256" key="1">
    <source>
        <dbReference type="ARBA" id="ARBA00013260"/>
    </source>
</evidence>
<dbReference type="EC" id="3.1.1.29" evidence="1 7"/>
<evidence type="ECO:0000256" key="8">
    <source>
        <dbReference type="RuleBase" id="RU000673"/>
    </source>
</evidence>
<evidence type="ECO:0000256" key="6">
    <source>
        <dbReference type="ARBA" id="ARBA00050038"/>
    </source>
</evidence>
<dbReference type="PANTHER" id="PTHR17224">
    <property type="entry name" value="PEPTIDYL-TRNA HYDROLASE"/>
    <property type="match status" value="1"/>
</dbReference>
<reference evidence="10" key="1">
    <citation type="submission" date="2024-01" db="EMBL/GenBank/DDBJ databases">
        <title>Genome sequence of Mycoplasma ciconiae type strain DSM 25251.</title>
        <authorList>
            <person name="Spergser J."/>
        </authorList>
    </citation>
    <scope>NUCLEOTIDE SEQUENCE [LARGE SCALE GENOMIC DNA]</scope>
    <source>
        <strain evidence="10">DSM 25251</strain>
    </source>
</reference>
<feature type="binding site" evidence="7">
    <location>
        <position position="60"/>
    </location>
    <ligand>
        <name>tRNA</name>
        <dbReference type="ChEBI" id="CHEBI:17843"/>
    </ligand>
</feature>
<dbReference type="NCBIfam" id="TIGR00447">
    <property type="entry name" value="pth"/>
    <property type="match status" value="1"/>
</dbReference>
<comment type="similarity">
    <text evidence="5 7 9">Belongs to the PTH family.</text>
</comment>
<evidence type="ECO:0000256" key="9">
    <source>
        <dbReference type="RuleBase" id="RU004320"/>
    </source>
</evidence>
<protein>
    <recommendedName>
        <fullName evidence="6 7">Peptidyl-tRNA hydrolase</fullName>
        <shortName evidence="7">Pth</shortName>
        <ecNumber evidence="1 7">3.1.1.29</ecNumber>
    </recommendedName>
</protein>
<evidence type="ECO:0000256" key="2">
    <source>
        <dbReference type="ARBA" id="ARBA00022555"/>
    </source>
</evidence>
<dbReference type="PROSITE" id="PS01195">
    <property type="entry name" value="PEPT_TRNA_HYDROL_1"/>
    <property type="match status" value="1"/>
</dbReference>
<keyword evidence="2 7" id="KW-0820">tRNA-binding</keyword>
<name>A0ABU7ML49_9BACT</name>
<evidence type="ECO:0000256" key="5">
    <source>
        <dbReference type="ARBA" id="ARBA00038063"/>
    </source>
</evidence>
<accession>A0ABU7ML49</accession>
<comment type="caution">
    <text evidence="10">The sequence shown here is derived from an EMBL/GenBank/DDBJ whole genome shotgun (WGS) entry which is preliminary data.</text>
</comment>
<feature type="active site" description="Proton acceptor" evidence="7">
    <location>
        <position position="19"/>
    </location>
</feature>
<feature type="binding site" evidence="7">
    <location>
        <position position="14"/>
    </location>
    <ligand>
        <name>tRNA</name>
        <dbReference type="ChEBI" id="CHEBI:17843"/>
    </ligand>
</feature>
<dbReference type="InterPro" id="IPR036416">
    <property type="entry name" value="Pept_tRNA_hydro_sf"/>
</dbReference>
<evidence type="ECO:0000256" key="7">
    <source>
        <dbReference type="HAMAP-Rule" id="MF_00083"/>
    </source>
</evidence>
<comment type="catalytic activity">
    <reaction evidence="7 8">
        <text>an N-acyl-L-alpha-aminoacyl-tRNA + H2O = an N-acyl-L-amino acid + a tRNA + H(+)</text>
        <dbReference type="Rhea" id="RHEA:54448"/>
        <dbReference type="Rhea" id="RHEA-COMP:10123"/>
        <dbReference type="Rhea" id="RHEA-COMP:13883"/>
        <dbReference type="ChEBI" id="CHEBI:15377"/>
        <dbReference type="ChEBI" id="CHEBI:15378"/>
        <dbReference type="ChEBI" id="CHEBI:59874"/>
        <dbReference type="ChEBI" id="CHEBI:78442"/>
        <dbReference type="ChEBI" id="CHEBI:138191"/>
        <dbReference type="EC" id="3.1.1.29"/>
    </reaction>
</comment>
<dbReference type="PANTHER" id="PTHR17224:SF1">
    <property type="entry name" value="PEPTIDYL-TRNA HYDROLASE"/>
    <property type="match status" value="1"/>
</dbReference>
<keyword evidence="4 7" id="KW-0694">RNA-binding</keyword>
<dbReference type="EMBL" id="JAZDWZ010000004">
    <property type="protein sequence ID" value="MEE3928260.1"/>
    <property type="molecule type" value="Genomic_DNA"/>
</dbReference>
<feature type="binding site" evidence="7">
    <location>
        <position position="108"/>
    </location>
    <ligand>
        <name>tRNA</name>
        <dbReference type="ChEBI" id="CHEBI:17843"/>
    </ligand>
</feature>
<dbReference type="CDD" id="cd00462">
    <property type="entry name" value="PTH"/>
    <property type="match status" value="1"/>
</dbReference>
<evidence type="ECO:0000313" key="11">
    <source>
        <dbReference type="Proteomes" id="UP001344817"/>
    </source>
</evidence>
<feature type="site" description="Discriminates between blocked and unblocked aminoacyl-tRNA" evidence="7">
    <location>
        <position position="9"/>
    </location>
</feature>
<proteinExistence type="inferred from homology"/>
<dbReference type="Proteomes" id="UP001344817">
    <property type="component" value="Unassembled WGS sequence"/>
</dbReference>
<sequence length="185" mass="20859">MRLIVGLGNPGEQYKFTRHNVGFLVIDKITKKLNINLTKNKFNGEFEKVDDLIIAKPLTYMNKSGEFIQSLCNFYKISWDDVLVIHDEKDFNVGQASIKIGGSDAGHNGIKSVTQCLNNPNYKRIRIGIGKSNVVPLKDYVLQNFSTEEMKVLEPVLDLAAEAAISFAFNDINTVMNSFNQLRKK</sequence>
<evidence type="ECO:0000313" key="10">
    <source>
        <dbReference type="EMBL" id="MEE3928260.1"/>
    </source>
</evidence>
<dbReference type="InterPro" id="IPR018171">
    <property type="entry name" value="Pept_tRNA_hydro_CS"/>
</dbReference>
<dbReference type="SUPFAM" id="SSF53178">
    <property type="entry name" value="Peptidyl-tRNA hydrolase-like"/>
    <property type="match status" value="1"/>
</dbReference>
<dbReference type="PROSITE" id="PS01196">
    <property type="entry name" value="PEPT_TRNA_HYDROL_2"/>
    <property type="match status" value="1"/>
</dbReference>
<keyword evidence="11" id="KW-1185">Reference proteome</keyword>
<evidence type="ECO:0000256" key="3">
    <source>
        <dbReference type="ARBA" id="ARBA00022801"/>
    </source>
</evidence>
<dbReference type="GO" id="GO:0004045">
    <property type="term" value="F:peptidyl-tRNA hydrolase activity"/>
    <property type="evidence" value="ECO:0007669"/>
    <property type="project" value="UniProtKB-EC"/>
</dbReference>